<evidence type="ECO:0000256" key="1">
    <source>
        <dbReference type="ARBA" id="ARBA00023125"/>
    </source>
</evidence>
<dbReference type="InterPro" id="IPR011006">
    <property type="entry name" value="CheY-like_superfamily"/>
</dbReference>
<dbReference type="Pfam" id="PF00072">
    <property type="entry name" value="Response_reg"/>
    <property type="match status" value="1"/>
</dbReference>
<dbReference type="CDD" id="cd17535">
    <property type="entry name" value="REC_NarL-like"/>
    <property type="match status" value="1"/>
</dbReference>
<dbReference type="InterPro" id="IPR039420">
    <property type="entry name" value="WalR-like"/>
</dbReference>
<dbReference type="SMART" id="SM00448">
    <property type="entry name" value="REC"/>
    <property type="match status" value="1"/>
</dbReference>
<feature type="modified residue" description="4-aspartylphosphate" evidence="2">
    <location>
        <position position="54"/>
    </location>
</feature>
<dbReference type="EMBL" id="CADCWN010000226">
    <property type="protein sequence ID" value="CAA9580097.1"/>
    <property type="molecule type" value="Genomic_DNA"/>
</dbReference>
<organism evidence="4">
    <name type="scientific">uncultured Thermomicrobiales bacterium</name>
    <dbReference type="NCBI Taxonomy" id="1645740"/>
    <lineage>
        <taxon>Bacteria</taxon>
        <taxon>Pseudomonadati</taxon>
        <taxon>Thermomicrobiota</taxon>
        <taxon>Thermomicrobia</taxon>
        <taxon>Thermomicrobiales</taxon>
        <taxon>environmental samples</taxon>
    </lineage>
</organism>
<dbReference type="GO" id="GO:0000160">
    <property type="term" value="P:phosphorelay signal transduction system"/>
    <property type="evidence" value="ECO:0007669"/>
    <property type="project" value="InterPro"/>
</dbReference>
<evidence type="ECO:0000313" key="4">
    <source>
        <dbReference type="EMBL" id="CAA9580097.1"/>
    </source>
</evidence>
<dbReference type="InterPro" id="IPR001789">
    <property type="entry name" value="Sig_transdc_resp-reg_receiver"/>
</dbReference>
<dbReference type="PANTHER" id="PTHR43214">
    <property type="entry name" value="TWO-COMPONENT RESPONSE REGULATOR"/>
    <property type="match status" value="1"/>
</dbReference>
<dbReference type="SUPFAM" id="SSF52172">
    <property type="entry name" value="CheY-like"/>
    <property type="match status" value="1"/>
</dbReference>
<accession>A0A6J4VJW9</accession>
<keyword evidence="2" id="KW-0597">Phosphoprotein</keyword>
<feature type="domain" description="Response regulatory" evidence="3">
    <location>
        <begin position="3"/>
        <end position="119"/>
    </location>
</feature>
<dbReference type="InterPro" id="IPR058245">
    <property type="entry name" value="NreC/VraR/RcsB-like_REC"/>
</dbReference>
<dbReference type="GO" id="GO:0003677">
    <property type="term" value="F:DNA binding"/>
    <property type="evidence" value="ECO:0007669"/>
    <property type="project" value="UniProtKB-KW"/>
</dbReference>
<dbReference type="PROSITE" id="PS50110">
    <property type="entry name" value="RESPONSE_REGULATORY"/>
    <property type="match status" value="1"/>
</dbReference>
<proteinExistence type="predicted"/>
<dbReference type="AlphaFoldDB" id="A0A6J4VJW9"/>
<keyword evidence="1" id="KW-0238">DNA-binding</keyword>
<evidence type="ECO:0000256" key="2">
    <source>
        <dbReference type="PROSITE-ProRule" id="PRU00169"/>
    </source>
</evidence>
<sequence length="128" mass="13593">MITVLLVDDQPTMRSGLRMRLELEPDMAVVGEAGDGAAALALARETRPDVIIMDLEMPIMDGFTATAAIRSAVPESAVVVHSLYDDAANQARARAAGAVAFIGKHRLEAPLLAAIRRAGEQHEAQPAH</sequence>
<reference evidence="4" key="1">
    <citation type="submission" date="2020-02" db="EMBL/GenBank/DDBJ databases">
        <authorList>
            <person name="Meier V. D."/>
        </authorList>
    </citation>
    <scope>NUCLEOTIDE SEQUENCE</scope>
    <source>
        <strain evidence="4">AVDCRST_MAG18</strain>
    </source>
</reference>
<name>A0A6J4VJW9_9BACT</name>
<dbReference type="PANTHER" id="PTHR43214:SF43">
    <property type="entry name" value="TWO-COMPONENT RESPONSE REGULATOR"/>
    <property type="match status" value="1"/>
</dbReference>
<protein>
    <submittedName>
        <fullName evidence="4">Two-component transcriptional response regulator, LuxR family</fullName>
    </submittedName>
</protein>
<gene>
    <name evidence="4" type="ORF">AVDCRST_MAG18-3011</name>
</gene>
<evidence type="ECO:0000259" key="3">
    <source>
        <dbReference type="PROSITE" id="PS50110"/>
    </source>
</evidence>
<dbReference type="Gene3D" id="3.40.50.2300">
    <property type="match status" value="1"/>
</dbReference>